<dbReference type="AlphaFoldDB" id="A0A1Y1JR95"/>
<evidence type="ECO:0008006" key="3">
    <source>
        <dbReference type="Google" id="ProtNLM"/>
    </source>
</evidence>
<keyword evidence="2" id="KW-1185">Reference proteome</keyword>
<dbReference type="OrthoDB" id="371415at2759"/>
<dbReference type="Proteomes" id="UP000195521">
    <property type="component" value="Unassembled WGS sequence"/>
</dbReference>
<evidence type="ECO:0000313" key="2">
    <source>
        <dbReference type="Proteomes" id="UP000195521"/>
    </source>
</evidence>
<dbReference type="RefSeq" id="XP_028546346.1">
    <property type="nucleotide sequence ID" value="XM_028690545.1"/>
</dbReference>
<dbReference type="GeneID" id="39750503"/>
<gene>
    <name evidence="1" type="ORF">PGO_145550</name>
</gene>
<comment type="caution">
    <text evidence="1">The sequence shown here is derived from an EMBL/GenBank/DDBJ whole genome shotgun (WGS) entry which is preliminary data.</text>
</comment>
<sequence length="564" mass="66439">MKRNLSPSIQREIVLCNKQKSNKRCLLVSLNSKFQFTLEGYTEQRENTNDDFEHIRKLLNKEIMFILYNDAKFTCKYKWILILWIPDESVAEEMRMKENMLKKKSVSLENFEKEKKYTEVTKLNRLIYYNLKNNILHFIHNNSNIPLIEVNNFAQLEKCINSEVVDVTYNNCLSTPVTNEMNRKYHFYNSIIRNYLYNYYFLNEQLKQCFNGLNDEYEGMSNDLEVLIPCRSTCLLLFTIDVNKYKIESHFEKIEKLESILHITKERNIFYAVYKIADTYTLFYLCHSDRCSTREKFVYSFFKPHLIEILKKKNIPIFLSIEIGKVKHLVKFILEDITEKKQNYFEKNILFEKGTKINKGEENHMVGKKNYPIHAHINAKNKLLSTTENDSISKERTNHETNEYIDMKKKYTFPSRGSNFLSLKRESNKNTQFMEYISVEKEEKKKKTKNMTGSGGGVRIYGTHNSTFTNENSISQILKKKSLPKLPSLKKVYSSTIEREKTFSISKKGDTLPKLIKSKSLTLNKGSSTSVELKKSPTLLNTHQSLQFDKKKSLTNKIKTRKGT</sequence>
<dbReference type="Gene3D" id="3.40.20.10">
    <property type="entry name" value="Severin"/>
    <property type="match status" value="1"/>
</dbReference>
<accession>A0A1Y1JR95</accession>
<dbReference type="OMA" id="FYLCHSD"/>
<dbReference type="InterPro" id="IPR029006">
    <property type="entry name" value="ADF-H/Gelsolin-like_dom_sf"/>
</dbReference>
<organism evidence="1 2">
    <name type="scientific">Plasmodium gonderi</name>
    <dbReference type="NCBI Taxonomy" id="77519"/>
    <lineage>
        <taxon>Eukaryota</taxon>
        <taxon>Sar</taxon>
        <taxon>Alveolata</taxon>
        <taxon>Apicomplexa</taxon>
        <taxon>Aconoidasida</taxon>
        <taxon>Haemosporida</taxon>
        <taxon>Plasmodiidae</taxon>
        <taxon>Plasmodium</taxon>
        <taxon>Plasmodium (Plasmodium)</taxon>
    </lineage>
</organism>
<protein>
    <recommendedName>
        <fullName evidence="3">ADF-H domain-containing protein</fullName>
    </recommendedName>
</protein>
<evidence type="ECO:0000313" key="1">
    <source>
        <dbReference type="EMBL" id="GAW83757.1"/>
    </source>
</evidence>
<name>A0A1Y1JR95_PLAGO</name>
<proteinExistence type="predicted"/>
<reference evidence="2" key="1">
    <citation type="submission" date="2017-04" db="EMBL/GenBank/DDBJ databases">
        <title>Plasmodium gonderi genome.</title>
        <authorList>
            <person name="Arisue N."/>
            <person name="Honma H."/>
            <person name="Kawai S."/>
            <person name="Tougan T."/>
            <person name="Tanabe K."/>
            <person name="Horii T."/>
        </authorList>
    </citation>
    <scope>NUCLEOTIDE SEQUENCE [LARGE SCALE GENOMIC DNA]</scope>
    <source>
        <strain evidence="2">ATCC 30045</strain>
    </source>
</reference>
<dbReference type="EMBL" id="BDQF01000015">
    <property type="protein sequence ID" value="GAW83757.1"/>
    <property type="molecule type" value="Genomic_DNA"/>
</dbReference>